<gene>
    <name evidence="1" type="ORF">ENM84_04755</name>
</gene>
<name>A0A7C5TGE0_9CREN</name>
<sequence length="166" mass="19356">MDLLTTIALAIKCSKEFEELTAILYENLSSLYTNNKEFSLAFKWLSIESYSHAKFMEDIYRVLNITISSYNCREFVGEPWRRVEILLDLIKKNADIDIDEVLNGLEIIEKFVGEETYSRLIYPLLDKLIKELNISLTIVSNIFSEIIEEEKHHENIIGMLKGKSNR</sequence>
<proteinExistence type="predicted"/>
<evidence type="ECO:0000313" key="1">
    <source>
        <dbReference type="EMBL" id="HHP81958.1"/>
    </source>
</evidence>
<accession>A0A7C5TGE0</accession>
<organism evidence="1">
    <name type="scientific">Ignisphaera aggregans</name>
    <dbReference type="NCBI Taxonomy" id="334771"/>
    <lineage>
        <taxon>Archaea</taxon>
        <taxon>Thermoproteota</taxon>
        <taxon>Thermoprotei</taxon>
        <taxon>Desulfurococcales</taxon>
        <taxon>Desulfurococcaceae</taxon>
        <taxon>Ignisphaera</taxon>
    </lineage>
</organism>
<comment type="caution">
    <text evidence="1">The sequence shown here is derived from an EMBL/GenBank/DDBJ whole genome shotgun (WGS) entry which is preliminary data.</text>
</comment>
<reference evidence="1" key="1">
    <citation type="journal article" date="2020" name="mSystems">
        <title>Genome- and Community-Level Interaction Insights into Carbon Utilization and Element Cycling Functions of Hydrothermarchaeota in Hydrothermal Sediment.</title>
        <authorList>
            <person name="Zhou Z."/>
            <person name="Liu Y."/>
            <person name="Xu W."/>
            <person name="Pan J."/>
            <person name="Luo Z.H."/>
            <person name="Li M."/>
        </authorList>
    </citation>
    <scope>NUCLEOTIDE SEQUENCE [LARGE SCALE GENOMIC DNA]</scope>
    <source>
        <strain evidence="1">SpSt-1121</strain>
    </source>
</reference>
<evidence type="ECO:0008006" key="2">
    <source>
        <dbReference type="Google" id="ProtNLM"/>
    </source>
</evidence>
<dbReference type="AlphaFoldDB" id="A0A7C5TGE0"/>
<protein>
    <recommendedName>
        <fullName evidence="2">Rubrerythrin diiron-binding domain-containing protein</fullName>
    </recommendedName>
</protein>
<dbReference type="SUPFAM" id="SSF47240">
    <property type="entry name" value="Ferritin-like"/>
    <property type="match status" value="1"/>
</dbReference>
<dbReference type="EMBL" id="DRZI01000199">
    <property type="protein sequence ID" value="HHP81958.1"/>
    <property type="molecule type" value="Genomic_DNA"/>
</dbReference>
<dbReference type="InterPro" id="IPR009078">
    <property type="entry name" value="Ferritin-like_SF"/>
</dbReference>